<name>A0A0V8RYD9_9ACTO</name>
<dbReference type="Pfam" id="PF00248">
    <property type="entry name" value="Aldo_ket_red"/>
    <property type="match status" value="1"/>
</dbReference>
<evidence type="ECO:0000256" key="1">
    <source>
        <dbReference type="ARBA" id="ARBA00007905"/>
    </source>
</evidence>
<accession>A0A0V8RYD9</accession>
<dbReference type="PANTHER" id="PTHR43827">
    <property type="entry name" value="2,5-DIKETO-D-GLUCONIC ACID REDUCTASE"/>
    <property type="match status" value="1"/>
</dbReference>
<gene>
    <name evidence="8" type="ORF">APY09_01615</name>
</gene>
<dbReference type="InterPro" id="IPR036812">
    <property type="entry name" value="NAD(P)_OxRdtase_dom_sf"/>
</dbReference>
<dbReference type="SUPFAM" id="SSF51430">
    <property type="entry name" value="NAD(P)-linked oxidoreductase"/>
    <property type="match status" value="1"/>
</dbReference>
<dbReference type="PROSITE" id="PS00798">
    <property type="entry name" value="ALDOKETO_REDUCTASE_1"/>
    <property type="match status" value="1"/>
</dbReference>
<dbReference type="AlphaFoldDB" id="A0A0V8RYD9"/>
<dbReference type="EMBL" id="LLVT01000001">
    <property type="protein sequence ID" value="KSW13087.1"/>
    <property type="molecule type" value="Genomic_DNA"/>
</dbReference>
<dbReference type="CDD" id="cd19071">
    <property type="entry name" value="AKR_AKR1-5-like"/>
    <property type="match status" value="1"/>
</dbReference>
<reference evidence="8 9" key="1">
    <citation type="submission" date="2015-10" db="EMBL/GenBank/DDBJ databases">
        <title>Draft Genome of Actinomyces odontolyticus subsp. actinosynbacter strain XH001.</title>
        <authorList>
            <person name="Mclean J.S."/>
            <person name="He X."/>
        </authorList>
    </citation>
    <scope>NUCLEOTIDE SEQUENCE [LARGE SCALE GENOMIC DNA]</scope>
    <source>
        <strain evidence="8 9">XH001</strain>
    </source>
</reference>
<dbReference type="Gene3D" id="3.20.20.100">
    <property type="entry name" value="NADP-dependent oxidoreductase domain"/>
    <property type="match status" value="1"/>
</dbReference>
<dbReference type="InterPro" id="IPR023210">
    <property type="entry name" value="NADP_OxRdtase_dom"/>
</dbReference>
<feature type="active site" description="Proton donor" evidence="4">
    <location>
        <position position="63"/>
    </location>
</feature>
<evidence type="ECO:0000256" key="3">
    <source>
        <dbReference type="ARBA" id="ARBA00023002"/>
    </source>
</evidence>
<comment type="caution">
    <text evidence="8">The sequence shown here is derived from an EMBL/GenBank/DDBJ whole genome shotgun (WGS) entry which is preliminary data.</text>
</comment>
<dbReference type="PIRSF" id="PIRSF000097">
    <property type="entry name" value="AKR"/>
    <property type="match status" value="1"/>
</dbReference>
<dbReference type="RefSeq" id="WP_060565865.1">
    <property type="nucleotide sequence ID" value="NZ_CP040006.1"/>
</dbReference>
<keyword evidence="2" id="KW-0521">NADP</keyword>
<dbReference type="Proteomes" id="UP000054686">
    <property type="component" value="Unassembled WGS sequence"/>
</dbReference>
<sequence length="292" mass="31433">MNTPLPAENAPASSPIPTLTLPTGAPIPVLGFGTYKVAPEDTYDAVSRALEVGYRHIDTAQMYGNEAEVGAALEASGIAREDLFVTTKVDNSNHEPDRAAASIRRSLEDLRTDYVDLLLVHWPLPTLYGGDVALPWPALEDAFNAGGARAIGLSNYEREHVEAVRAVATVAPHVLQVESHPFFPNADLRAYAQGLGMVFEAWSPLARGRAVTDPTLVDIGAQLGVGPTQVALRWALDRGHVVFPKTLSRERMAANFDVFSFSLDPEQTARIDALDAGEAGRMGSHPATMDRL</sequence>
<evidence type="ECO:0000256" key="6">
    <source>
        <dbReference type="PIRSR" id="PIRSR000097-3"/>
    </source>
</evidence>
<feature type="site" description="Lowers pKa of active site Tyr" evidence="6">
    <location>
        <position position="88"/>
    </location>
</feature>
<comment type="similarity">
    <text evidence="1">Belongs to the aldo/keto reductase family.</text>
</comment>
<organism evidence="8 9">
    <name type="scientific">Schaalia odontolytica</name>
    <dbReference type="NCBI Taxonomy" id="1660"/>
    <lineage>
        <taxon>Bacteria</taxon>
        <taxon>Bacillati</taxon>
        <taxon>Actinomycetota</taxon>
        <taxon>Actinomycetes</taxon>
        <taxon>Actinomycetales</taxon>
        <taxon>Actinomycetaceae</taxon>
        <taxon>Schaalia</taxon>
    </lineage>
</organism>
<keyword evidence="3" id="KW-0560">Oxidoreductase</keyword>
<proteinExistence type="inferred from homology"/>
<evidence type="ECO:0000313" key="9">
    <source>
        <dbReference type="Proteomes" id="UP000054686"/>
    </source>
</evidence>
<evidence type="ECO:0000256" key="2">
    <source>
        <dbReference type="ARBA" id="ARBA00022857"/>
    </source>
</evidence>
<dbReference type="InterPro" id="IPR020471">
    <property type="entry name" value="AKR"/>
</dbReference>
<dbReference type="PANTHER" id="PTHR43827:SF3">
    <property type="entry name" value="NADP-DEPENDENT OXIDOREDUCTASE DOMAIN-CONTAINING PROTEIN"/>
    <property type="match status" value="1"/>
</dbReference>
<dbReference type="InterPro" id="IPR018170">
    <property type="entry name" value="Aldo/ket_reductase_CS"/>
</dbReference>
<dbReference type="PROSITE" id="PS00062">
    <property type="entry name" value="ALDOKETO_REDUCTASE_2"/>
    <property type="match status" value="1"/>
</dbReference>
<protein>
    <submittedName>
        <fullName evidence="8">Oxidoreductase</fullName>
    </submittedName>
</protein>
<dbReference type="OrthoDB" id="9804790at2"/>
<dbReference type="PRINTS" id="PR00069">
    <property type="entry name" value="ALDKETRDTASE"/>
</dbReference>
<feature type="domain" description="NADP-dependent oxidoreductase" evidence="7">
    <location>
        <begin position="30"/>
        <end position="275"/>
    </location>
</feature>
<feature type="binding site" evidence="5">
    <location>
        <position position="121"/>
    </location>
    <ligand>
        <name>substrate</name>
    </ligand>
</feature>
<evidence type="ECO:0000256" key="5">
    <source>
        <dbReference type="PIRSR" id="PIRSR000097-2"/>
    </source>
</evidence>
<evidence type="ECO:0000313" key="8">
    <source>
        <dbReference type="EMBL" id="KSW13087.1"/>
    </source>
</evidence>
<dbReference type="GO" id="GO:0016616">
    <property type="term" value="F:oxidoreductase activity, acting on the CH-OH group of donors, NAD or NADP as acceptor"/>
    <property type="evidence" value="ECO:0007669"/>
    <property type="project" value="UniProtKB-ARBA"/>
</dbReference>
<evidence type="ECO:0000259" key="7">
    <source>
        <dbReference type="Pfam" id="PF00248"/>
    </source>
</evidence>
<dbReference type="FunFam" id="3.20.20.100:FF:000002">
    <property type="entry name" value="2,5-diketo-D-gluconic acid reductase A"/>
    <property type="match status" value="1"/>
</dbReference>
<evidence type="ECO:0000256" key="4">
    <source>
        <dbReference type="PIRSR" id="PIRSR000097-1"/>
    </source>
</evidence>